<name>A0A1H3THD3_9MICO</name>
<dbReference type="AlphaFoldDB" id="A0A1H3THD3"/>
<evidence type="ECO:0000313" key="2">
    <source>
        <dbReference type="Proteomes" id="UP000198891"/>
    </source>
</evidence>
<dbReference type="EMBL" id="FNPZ01000005">
    <property type="protein sequence ID" value="SDZ48739.1"/>
    <property type="molecule type" value="Genomic_DNA"/>
</dbReference>
<protein>
    <submittedName>
        <fullName evidence="1">Uncharacterized protein</fullName>
    </submittedName>
</protein>
<proteinExistence type="predicted"/>
<evidence type="ECO:0000313" key="1">
    <source>
        <dbReference type="EMBL" id="SDZ48739.1"/>
    </source>
</evidence>
<dbReference type="STRING" id="381665.SAMN05216554_4155"/>
<reference evidence="1 2" key="1">
    <citation type="submission" date="2016-10" db="EMBL/GenBank/DDBJ databases">
        <authorList>
            <person name="de Groot N.N."/>
        </authorList>
    </citation>
    <scope>NUCLEOTIDE SEQUENCE [LARGE SCALE GENOMIC DNA]</scope>
    <source>
        <strain evidence="1 2">CGMCC 4.3491</strain>
    </source>
</reference>
<accession>A0A1H3THD3</accession>
<keyword evidence="2" id="KW-1185">Reference proteome</keyword>
<organism evidence="1 2">
    <name type="scientific">Herbiconiux ginsengi</name>
    <dbReference type="NCBI Taxonomy" id="381665"/>
    <lineage>
        <taxon>Bacteria</taxon>
        <taxon>Bacillati</taxon>
        <taxon>Actinomycetota</taxon>
        <taxon>Actinomycetes</taxon>
        <taxon>Micrococcales</taxon>
        <taxon>Microbacteriaceae</taxon>
        <taxon>Herbiconiux</taxon>
    </lineage>
</organism>
<gene>
    <name evidence="1" type="ORF">SAMN05216554_4155</name>
</gene>
<dbReference type="RefSeq" id="WP_092557430.1">
    <property type="nucleotide sequence ID" value="NZ_FNPZ01000005.1"/>
</dbReference>
<dbReference type="Proteomes" id="UP000198891">
    <property type="component" value="Unassembled WGS sequence"/>
</dbReference>
<sequence length="91" mass="10106">MIVMASGRSLTEPVELLEPERFDDLHVEQPRNALIPAGLPLEAHKDRLRRRRRPGRPASGLARLSAMIGYATSKGWADDPARTVTAHVELI</sequence>